<protein>
    <recommendedName>
        <fullName evidence="2">F-box domain-containing protein</fullName>
    </recommendedName>
</protein>
<evidence type="ECO:0000313" key="4">
    <source>
        <dbReference type="Proteomes" id="UP000015105"/>
    </source>
</evidence>
<dbReference type="Gene3D" id="3.80.10.10">
    <property type="entry name" value="Ribonuclease Inhibitor"/>
    <property type="match status" value="1"/>
</dbReference>
<evidence type="ECO:0000259" key="2">
    <source>
        <dbReference type="PROSITE" id="PS50181"/>
    </source>
</evidence>
<organism evidence="3 4">
    <name type="scientific">Aegilops tauschii subsp. strangulata</name>
    <name type="common">Goatgrass</name>
    <dbReference type="NCBI Taxonomy" id="200361"/>
    <lineage>
        <taxon>Eukaryota</taxon>
        <taxon>Viridiplantae</taxon>
        <taxon>Streptophyta</taxon>
        <taxon>Embryophyta</taxon>
        <taxon>Tracheophyta</taxon>
        <taxon>Spermatophyta</taxon>
        <taxon>Magnoliopsida</taxon>
        <taxon>Liliopsida</taxon>
        <taxon>Poales</taxon>
        <taxon>Poaceae</taxon>
        <taxon>BOP clade</taxon>
        <taxon>Pooideae</taxon>
        <taxon>Triticodae</taxon>
        <taxon>Triticeae</taxon>
        <taxon>Triticinae</taxon>
        <taxon>Aegilops</taxon>
    </lineage>
</organism>
<evidence type="ECO:0000313" key="3">
    <source>
        <dbReference type="EnsemblPlants" id="AET6Gv20984200.7"/>
    </source>
</evidence>
<dbReference type="Gene3D" id="1.20.1280.50">
    <property type="match status" value="1"/>
</dbReference>
<dbReference type="InterPro" id="IPR032675">
    <property type="entry name" value="LRR_dom_sf"/>
</dbReference>
<name>A0A453Q557_AEGTS</name>
<dbReference type="InterPro" id="IPR001810">
    <property type="entry name" value="F-box_dom"/>
</dbReference>
<dbReference type="PROSITE" id="PS50181">
    <property type="entry name" value="FBOX"/>
    <property type="match status" value="1"/>
</dbReference>
<feature type="domain" description="F-box" evidence="2">
    <location>
        <begin position="28"/>
        <end position="64"/>
    </location>
</feature>
<dbReference type="InterPro" id="IPR055357">
    <property type="entry name" value="LRR_At1g61320_AtMIF1"/>
</dbReference>
<reference evidence="4" key="1">
    <citation type="journal article" date="2014" name="Science">
        <title>Ancient hybridizations among the ancestral genomes of bread wheat.</title>
        <authorList>
            <consortium name="International Wheat Genome Sequencing Consortium,"/>
            <person name="Marcussen T."/>
            <person name="Sandve S.R."/>
            <person name="Heier L."/>
            <person name="Spannagl M."/>
            <person name="Pfeifer M."/>
            <person name="Jakobsen K.S."/>
            <person name="Wulff B.B."/>
            <person name="Steuernagel B."/>
            <person name="Mayer K.F."/>
            <person name="Olsen O.A."/>
        </authorList>
    </citation>
    <scope>NUCLEOTIDE SEQUENCE [LARGE SCALE GENOMIC DNA]</scope>
    <source>
        <strain evidence="4">cv. AL8/78</strain>
    </source>
</reference>
<accession>A0A453Q557</accession>
<evidence type="ECO:0000256" key="1">
    <source>
        <dbReference type="SAM" id="MobiDB-lite"/>
    </source>
</evidence>
<dbReference type="InterPro" id="IPR036047">
    <property type="entry name" value="F-box-like_dom_sf"/>
</dbReference>
<feature type="region of interest" description="Disordered" evidence="1">
    <location>
        <begin position="1"/>
        <end position="28"/>
    </location>
</feature>
<feature type="compositionally biased region" description="Basic residues" evidence="1">
    <location>
        <begin position="1"/>
        <end position="11"/>
    </location>
</feature>
<dbReference type="SUPFAM" id="SSF52047">
    <property type="entry name" value="RNI-like"/>
    <property type="match status" value="1"/>
</dbReference>
<reference evidence="3" key="4">
    <citation type="submission" date="2019-03" db="UniProtKB">
        <authorList>
            <consortium name="EnsemblPlants"/>
        </authorList>
    </citation>
    <scope>IDENTIFICATION</scope>
</reference>
<dbReference type="EnsemblPlants" id="AET6Gv20984200.7">
    <property type="protein sequence ID" value="AET6Gv20984200.7"/>
    <property type="gene ID" value="AET6Gv20984200"/>
</dbReference>
<dbReference type="Pfam" id="PF23622">
    <property type="entry name" value="LRR_At1g61320_AtMIF1"/>
    <property type="match status" value="1"/>
</dbReference>
<dbReference type="PANTHER" id="PTHR32153">
    <property type="entry name" value="OJ000223_09.16 PROTEIN"/>
    <property type="match status" value="1"/>
</dbReference>
<dbReference type="InterPro" id="IPR044997">
    <property type="entry name" value="F-box_plant"/>
</dbReference>
<reference evidence="4" key="2">
    <citation type="journal article" date="2017" name="Nat. Plants">
        <title>The Aegilops tauschii genome reveals multiple impacts of transposons.</title>
        <authorList>
            <person name="Zhao G."/>
            <person name="Zou C."/>
            <person name="Li K."/>
            <person name="Wang K."/>
            <person name="Li T."/>
            <person name="Gao L."/>
            <person name="Zhang X."/>
            <person name="Wang H."/>
            <person name="Yang Z."/>
            <person name="Liu X."/>
            <person name="Jiang W."/>
            <person name="Mao L."/>
            <person name="Kong X."/>
            <person name="Jiao Y."/>
            <person name="Jia J."/>
        </authorList>
    </citation>
    <scope>NUCLEOTIDE SEQUENCE [LARGE SCALE GENOMIC DNA]</scope>
    <source>
        <strain evidence="4">cv. AL8/78</strain>
    </source>
</reference>
<keyword evidence="4" id="KW-1185">Reference proteome</keyword>
<sequence length="607" mass="68405">MARTSSRRRAAKLMAKPSGSTMVKGNPDDRISSLPNDILVNILNRLDVRAATRTSVLSRRWSQLPAMVPQLTISARDLLPSETKTSISKAEIVRRTTAAVAKDPANAAVSDAELVRRTSAAVAKALADAAAVAKALANAAAVAKAVANTAVAKMIKSILARRDPGGWPIRLSMTFYLRDGVPISVGHTVGNAMATLKVEKAEFTVLTEKKGRKCSIDDVVNYGTRFVSFFNECHNAFAGLTRLYLENLRFRESNFVSNILVTCKQLNYLGFFNCDTEDWITLQVEHAQLIELSIVNCRFDMVKLTWVPKLTCLVFLFWLTSREPPLALGYVPLLEVLRLSNAARSLDKMLKLSTFLHETSVRDLTLGFQCEKVSCGLIALSWFHLFSTHPIMCLLQIWVQPECLTRRQAYVFQQLRILNLVKIPEGYDLTWTMFFLEAAPSLEELYMTVWDHPCEMEMNQEIRREQLYSENKGVEWESPTSNFKHHCLAKFILVGFQAKDYMVSHVRRVLKAAVNLQDVYLYDRLVCAKCQEKVKNARRYDALVRCICPGVNLPIKFPCTNEDQRAVQKRMPRGIGSLAKIHFLSSNKIKAEHWPRIAVDSLGAIED</sequence>
<dbReference type="AlphaFoldDB" id="A0A453Q557"/>
<reference evidence="3" key="5">
    <citation type="journal article" date="2021" name="G3 (Bethesda)">
        <title>Aegilops tauschii genome assembly Aet v5.0 features greater sequence contiguity and improved annotation.</title>
        <authorList>
            <person name="Wang L."/>
            <person name="Zhu T."/>
            <person name="Rodriguez J.C."/>
            <person name="Deal K.R."/>
            <person name="Dubcovsky J."/>
            <person name="McGuire P.E."/>
            <person name="Lux T."/>
            <person name="Spannagl M."/>
            <person name="Mayer K.F.X."/>
            <person name="Baldrich P."/>
            <person name="Meyers B.C."/>
            <person name="Huo N."/>
            <person name="Gu Y.Q."/>
            <person name="Zhou H."/>
            <person name="Devos K.M."/>
            <person name="Bennetzen J.L."/>
            <person name="Unver T."/>
            <person name="Budak H."/>
            <person name="Gulick P.J."/>
            <person name="Galiba G."/>
            <person name="Kalapos B."/>
            <person name="Nelson D.R."/>
            <person name="Li P."/>
            <person name="You F.M."/>
            <person name="Luo M.C."/>
            <person name="Dvorak J."/>
        </authorList>
    </citation>
    <scope>NUCLEOTIDE SEQUENCE [LARGE SCALE GENOMIC DNA]</scope>
    <source>
        <strain evidence="3">cv. AL8/78</strain>
    </source>
</reference>
<dbReference type="Gramene" id="AET6Gv20984200.7">
    <property type="protein sequence ID" value="AET6Gv20984200.7"/>
    <property type="gene ID" value="AET6Gv20984200"/>
</dbReference>
<proteinExistence type="predicted"/>
<dbReference type="Proteomes" id="UP000015105">
    <property type="component" value="Chromosome 6D"/>
</dbReference>
<reference evidence="3" key="3">
    <citation type="journal article" date="2017" name="Nature">
        <title>Genome sequence of the progenitor of the wheat D genome Aegilops tauschii.</title>
        <authorList>
            <person name="Luo M.C."/>
            <person name="Gu Y.Q."/>
            <person name="Puiu D."/>
            <person name="Wang H."/>
            <person name="Twardziok S.O."/>
            <person name="Deal K.R."/>
            <person name="Huo N."/>
            <person name="Zhu T."/>
            <person name="Wang L."/>
            <person name="Wang Y."/>
            <person name="McGuire P.E."/>
            <person name="Liu S."/>
            <person name="Long H."/>
            <person name="Ramasamy R.K."/>
            <person name="Rodriguez J.C."/>
            <person name="Van S.L."/>
            <person name="Yuan L."/>
            <person name="Wang Z."/>
            <person name="Xia Z."/>
            <person name="Xiao L."/>
            <person name="Anderson O.D."/>
            <person name="Ouyang S."/>
            <person name="Liang Y."/>
            <person name="Zimin A.V."/>
            <person name="Pertea G."/>
            <person name="Qi P."/>
            <person name="Bennetzen J.L."/>
            <person name="Dai X."/>
            <person name="Dawson M.W."/>
            <person name="Muller H.G."/>
            <person name="Kugler K."/>
            <person name="Rivarola-Duarte L."/>
            <person name="Spannagl M."/>
            <person name="Mayer K.F.X."/>
            <person name="Lu F.H."/>
            <person name="Bevan M.W."/>
            <person name="Leroy P."/>
            <person name="Li P."/>
            <person name="You F.M."/>
            <person name="Sun Q."/>
            <person name="Liu Z."/>
            <person name="Lyons E."/>
            <person name="Wicker T."/>
            <person name="Salzberg S.L."/>
            <person name="Devos K.M."/>
            <person name="Dvorak J."/>
        </authorList>
    </citation>
    <scope>NUCLEOTIDE SEQUENCE [LARGE SCALE GENOMIC DNA]</scope>
    <source>
        <strain evidence="3">cv. AL8/78</strain>
    </source>
</reference>
<dbReference type="STRING" id="200361.A0A453Q557"/>
<dbReference type="Pfam" id="PF00646">
    <property type="entry name" value="F-box"/>
    <property type="match status" value="1"/>
</dbReference>
<dbReference type="SUPFAM" id="SSF81383">
    <property type="entry name" value="F-box domain"/>
    <property type="match status" value="1"/>
</dbReference>